<dbReference type="OrthoDB" id="4797035at2"/>
<keyword evidence="2" id="KW-0285">Flavoprotein</keyword>
<evidence type="ECO:0000256" key="3">
    <source>
        <dbReference type="ARBA" id="ARBA00022827"/>
    </source>
</evidence>
<gene>
    <name evidence="7" type="ORF">FPZ47_20615</name>
</gene>
<keyword evidence="8" id="KW-1185">Reference proteome</keyword>
<evidence type="ECO:0000259" key="6">
    <source>
        <dbReference type="Pfam" id="PF07992"/>
    </source>
</evidence>
<dbReference type="AlphaFoldDB" id="A0A557XH67"/>
<keyword evidence="4" id="KW-1133">Transmembrane helix</keyword>
<keyword evidence="3" id="KW-0274">FAD</keyword>
<evidence type="ECO:0000256" key="1">
    <source>
        <dbReference type="ARBA" id="ARBA00001974"/>
    </source>
</evidence>
<feature type="transmembrane region" description="Helical" evidence="4">
    <location>
        <begin position="12"/>
        <end position="30"/>
    </location>
</feature>
<proteinExistence type="predicted"/>
<sequence length="300" mass="32167">MELLRREKLPDRLVIIGGGIVGFEFAYIFARLGVPVTVVARHDALVEADVDVRAAVLAHAAGLGIQILTFTNVDAISQTGKGYQVSVTRVDEPLMLEADCVLIAAGQQPATQGLGLEAVGVVVDHGVVTDETLRSSVPNIWAAGDVRRGALQRAMVAMYEGRLAAYNALHTPPKSIEEAIVPWMIGTTPPIAGVGITEREATDAGRQVGVHKVEYRHICPAALVMGEPVGFGKVIFDVQTGLIMGAQIFGGDASEIIQPVAFAMHERMTMHQFAAVITSFPSYLWILNKLFPAPRPGDRQ</sequence>
<reference evidence="7 8" key="1">
    <citation type="submission" date="2019-07" db="EMBL/GenBank/DDBJ databases">
        <title>New Mycobacterium species.</title>
        <authorList>
            <person name="Tortoli E."/>
            <person name="Ghielmetti G."/>
            <person name="Friedel U."/>
            <person name="Trovato A."/>
        </authorList>
    </citation>
    <scope>NUCLEOTIDE SEQUENCE [LARGE SCALE GENOMIC DNA]</scope>
    <source>
        <strain evidence="7 8">16-83</strain>
    </source>
</reference>
<comment type="cofactor">
    <cofactor evidence="1">
        <name>FAD</name>
        <dbReference type="ChEBI" id="CHEBI:57692"/>
    </cofactor>
</comment>
<dbReference type="Pfam" id="PF07992">
    <property type="entry name" value="Pyr_redox_2"/>
    <property type="match status" value="1"/>
</dbReference>
<evidence type="ECO:0000313" key="7">
    <source>
        <dbReference type="EMBL" id="TVS85011.1"/>
    </source>
</evidence>
<keyword evidence="4" id="KW-0472">Membrane</keyword>
<dbReference type="InterPro" id="IPR023753">
    <property type="entry name" value="FAD/NAD-binding_dom"/>
</dbReference>
<dbReference type="SUPFAM" id="SSF55424">
    <property type="entry name" value="FAD/NAD-linked reductases, dimerisation (C-terminal) domain"/>
    <property type="match status" value="1"/>
</dbReference>
<dbReference type="PANTHER" id="PTHR43014:SF4">
    <property type="entry name" value="PYRIDINE NUCLEOTIDE-DISULFIDE OXIDOREDUCTASE RCLA-RELATED"/>
    <property type="match status" value="1"/>
</dbReference>
<feature type="domain" description="FAD/NAD(P)-binding" evidence="6">
    <location>
        <begin position="2"/>
        <end position="161"/>
    </location>
</feature>
<dbReference type="Gene3D" id="3.50.50.60">
    <property type="entry name" value="FAD/NAD(P)-binding domain"/>
    <property type="match status" value="2"/>
</dbReference>
<dbReference type="PANTHER" id="PTHR43014">
    <property type="entry name" value="MERCURIC REDUCTASE"/>
    <property type="match status" value="1"/>
</dbReference>
<dbReference type="PRINTS" id="PR00368">
    <property type="entry name" value="FADPNR"/>
</dbReference>
<protein>
    <submittedName>
        <fullName evidence="7">NAD(P)/FAD-dependent oxidoreductase</fullName>
    </submittedName>
</protein>
<evidence type="ECO:0000256" key="2">
    <source>
        <dbReference type="ARBA" id="ARBA00022630"/>
    </source>
</evidence>
<evidence type="ECO:0000259" key="5">
    <source>
        <dbReference type="Pfam" id="PF02852"/>
    </source>
</evidence>
<dbReference type="InterPro" id="IPR016156">
    <property type="entry name" value="FAD/NAD-linked_Rdtase_dimer_sf"/>
</dbReference>
<comment type="caution">
    <text evidence="7">The sequence shown here is derived from an EMBL/GenBank/DDBJ whole genome shotgun (WGS) entry which is preliminary data.</text>
</comment>
<dbReference type="SUPFAM" id="SSF51905">
    <property type="entry name" value="FAD/NAD(P)-binding domain"/>
    <property type="match status" value="1"/>
</dbReference>
<dbReference type="EMBL" id="VMQU01000107">
    <property type="protein sequence ID" value="TVS85011.1"/>
    <property type="molecule type" value="Genomic_DNA"/>
</dbReference>
<accession>A0A557XH67</accession>
<dbReference type="GO" id="GO:0050660">
    <property type="term" value="F:flavin adenine dinucleotide binding"/>
    <property type="evidence" value="ECO:0007669"/>
    <property type="project" value="TreeGrafter"/>
</dbReference>
<keyword evidence="4" id="KW-0812">Transmembrane</keyword>
<organism evidence="7 8">
    <name type="scientific">Mycobacterium helveticum</name>
    <dbReference type="NCBI Taxonomy" id="2592811"/>
    <lineage>
        <taxon>Bacteria</taxon>
        <taxon>Bacillati</taxon>
        <taxon>Actinomycetota</taxon>
        <taxon>Actinomycetes</taxon>
        <taxon>Mycobacteriales</taxon>
        <taxon>Mycobacteriaceae</taxon>
        <taxon>Mycobacterium</taxon>
    </lineage>
</organism>
<dbReference type="Pfam" id="PF02852">
    <property type="entry name" value="Pyr_redox_dim"/>
    <property type="match status" value="1"/>
</dbReference>
<feature type="domain" description="Pyridine nucleotide-disulphide oxidoreductase dimerisation" evidence="5">
    <location>
        <begin position="181"/>
        <end position="282"/>
    </location>
</feature>
<dbReference type="InterPro" id="IPR004099">
    <property type="entry name" value="Pyr_nucl-diS_OxRdtase_dimer"/>
</dbReference>
<evidence type="ECO:0000313" key="8">
    <source>
        <dbReference type="Proteomes" id="UP000320513"/>
    </source>
</evidence>
<dbReference type="InterPro" id="IPR036188">
    <property type="entry name" value="FAD/NAD-bd_sf"/>
</dbReference>
<name>A0A557XH67_9MYCO</name>
<dbReference type="GO" id="GO:0003955">
    <property type="term" value="F:NAD(P)H dehydrogenase (quinone) activity"/>
    <property type="evidence" value="ECO:0007669"/>
    <property type="project" value="TreeGrafter"/>
</dbReference>
<evidence type="ECO:0000256" key="4">
    <source>
        <dbReference type="SAM" id="Phobius"/>
    </source>
</evidence>
<dbReference type="Proteomes" id="UP000320513">
    <property type="component" value="Unassembled WGS sequence"/>
</dbReference>
<dbReference type="PRINTS" id="PR00411">
    <property type="entry name" value="PNDRDTASEI"/>
</dbReference>
<dbReference type="Gene3D" id="3.30.390.30">
    <property type="match status" value="1"/>
</dbReference>